<keyword evidence="1" id="KW-0472">Membrane</keyword>
<evidence type="ECO:0008006" key="4">
    <source>
        <dbReference type="Google" id="ProtNLM"/>
    </source>
</evidence>
<reference evidence="2 3" key="1">
    <citation type="submission" date="2023-03" db="EMBL/GenBank/DDBJ databases">
        <title>Bacillus Genome Sequencing.</title>
        <authorList>
            <person name="Dunlap C."/>
        </authorList>
    </citation>
    <scope>NUCLEOTIDE SEQUENCE [LARGE SCALE GENOMIC DNA]</scope>
    <source>
        <strain evidence="2 3">B-59205</strain>
    </source>
</reference>
<feature type="transmembrane region" description="Helical" evidence="1">
    <location>
        <begin position="29"/>
        <end position="47"/>
    </location>
</feature>
<evidence type="ECO:0000313" key="2">
    <source>
        <dbReference type="EMBL" id="MEC1176917.1"/>
    </source>
</evidence>
<name>A0AAW9NIL7_9BACL</name>
<dbReference type="EMBL" id="JARSFG010000001">
    <property type="protein sequence ID" value="MEC1176917.1"/>
    <property type="molecule type" value="Genomic_DNA"/>
</dbReference>
<dbReference type="AlphaFoldDB" id="A0AAW9NIL7"/>
<comment type="caution">
    <text evidence="2">The sequence shown here is derived from an EMBL/GenBank/DDBJ whole genome shotgun (WGS) entry which is preliminary data.</text>
</comment>
<keyword evidence="1" id="KW-1133">Transmembrane helix</keyword>
<accession>A0AAW9NIL7</accession>
<keyword evidence="3" id="KW-1185">Reference proteome</keyword>
<proteinExistence type="predicted"/>
<sequence>MSSIFSILLSAVLAFLIGAYFEQPLHWYLFILIICIGFFIQLVIVILRAPE</sequence>
<evidence type="ECO:0000256" key="1">
    <source>
        <dbReference type="SAM" id="Phobius"/>
    </source>
</evidence>
<dbReference type="Proteomes" id="UP001344888">
    <property type="component" value="Unassembled WGS sequence"/>
</dbReference>
<gene>
    <name evidence="2" type="ORF">P9B03_00245</name>
</gene>
<protein>
    <recommendedName>
        <fullName evidence="4">Major facilitator superfamily (MFS) profile domain-containing protein</fullName>
    </recommendedName>
</protein>
<keyword evidence="1" id="KW-0812">Transmembrane</keyword>
<evidence type="ECO:0000313" key="3">
    <source>
        <dbReference type="Proteomes" id="UP001344888"/>
    </source>
</evidence>
<organism evidence="2 3">
    <name type="scientific">Metasolibacillus meyeri</name>
    <dbReference type="NCBI Taxonomy" id="1071052"/>
    <lineage>
        <taxon>Bacteria</taxon>
        <taxon>Bacillati</taxon>
        <taxon>Bacillota</taxon>
        <taxon>Bacilli</taxon>
        <taxon>Bacillales</taxon>
        <taxon>Caryophanaceae</taxon>
        <taxon>Metasolibacillus</taxon>
    </lineage>
</organism>
<dbReference type="RefSeq" id="WP_193768864.1">
    <property type="nucleotide sequence ID" value="NZ_JARSFG010000001.1"/>
</dbReference>